<protein>
    <submittedName>
        <fullName evidence="2">Repressor LexA</fullName>
    </submittedName>
</protein>
<dbReference type="PROSITE" id="PS50943">
    <property type="entry name" value="HTH_CROC1"/>
    <property type="match status" value="1"/>
</dbReference>
<dbReference type="InterPro" id="IPR039418">
    <property type="entry name" value="LexA-like"/>
</dbReference>
<dbReference type="Gene3D" id="1.10.260.40">
    <property type="entry name" value="lambda repressor-like DNA-binding domains"/>
    <property type="match status" value="1"/>
</dbReference>
<name>A0A1H7YH12_9FIRM</name>
<dbReference type="InterPro" id="IPR050077">
    <property type="entry name" value="LexA_repressor"/>
</dbReference>
<dbReference type="Gene3D" id="2.10.109.10">
    <property type="entry name" value="Umud Fragment, subunit A"/>
    <property type="match status" value="1"/>
</dbReference>
<dbReference type="SUPFAM" id="SSF47413">
    <property type="entry name" value="lambda repressor-like DNA-binding domains"/>
    <property type="match status" value="1"/>
</dbReference>
<dbReference type="GO" id="GO:0003677">
    <property type="term" value="F:DNA binding"/>
    <property type="evidence" value="ECO:0007669"/>
    <property type="project" value="InterPro"/>
</dbReference>
<evidence type="ECO:0000259" key="1">
    <source>
        <dbReference type="PROSITE" id="PS50943"/>
    </source>
</evidence>
<dbReference type="Pfam" id="PF01381">
    <property type="entry name" value="HTH_3"/>
    <property type="match status" value="1"/>
</dbReference>
<dbReference type="Proteomes" id="UP000199158">
    <property type="component" value="Unassembled WGS sequence"/>
</dbReference>
<dbReference type="InterPro" id="IPR001387">
    <property type="entry name" value="Cro/C1-type_HTH"/>
</dbReference>
<reference evidence="2 3" key="1">
    <citation type="submission" date="2016-10" db="EMBL/GenBank/DDBJ databases">
        <authorList>
            <person name="de Groot N.N."/>
        </authorList>
    </citation>
    <scope>NUCLEOTIDE SEQUENCE [LARGE SCALE GENOMIC DNA]</scope>
    <source>
        <strain evidence="2 3">CGMCC 1.5070</strain>
    </source>
</reference>
<dbReference type="SUPFAM" id="SSF51306">
    <property type="entry name" value="LexA/Signal peptidase"/>
    <property type="match status" value="1"/>
</dbReference>
<dbReference type="SMART" id="SM00530">
    <property type="entry name" value="HTH_XRE"/>
    <property type="match status" value="1"/>
</dbReference>
<dbReference type="EMBL" id="FOCG01000001">
    <property type="protein sequence ID" value="SEM45255.1"/>
    <property type="molecule type" value="Genomic_DNA"/>
</dbReference>
<feature type="domain" description="HTH cro/C1-type" evidence="1">
    <location>
        <begin position="7"/>
        <end position="61"/>
    </location>
</feature>
<keyword evidence="3" id="KW-1185">Reference proteome</keyword>
<accession>A0A1H7YH12</accession>
<dbReference type="InterPro" id="IPR015927">
    <property type="entry name" value="Peptidase_S24_S26A/B/C"/>
</dbReference>
<dbReference type="STRING" id="474960.SAMN05216180_0032"/>
<gene>
    <name evidence="2" type="ORF">SAMN05216180_0032</name>
</gene>
<dbReference type="RefSeq" id="WP_092750457.1">
    <property type="nucleotide sequence ID" value="NZ_FOCG01000001.1"/>
</dbReference>
<evidence type="ECO:0000313" key="2">
    <source>
        <dbReference type="EMBL" id="SEM45255.1"/>
    </source>
</evidence>
<dbReference type="PANTHER" id="PTHR33516">
    <property type="entry name" value="LEXA REPRESSOR"/>
    <property type="match status" value="1"/>
</dbReference>
<dbReference type="OrthoDB" id="1863057at2"/>
<dbReference type="PANTHER" id="PTHR33516:SF2">
    <property type="entry name" value="LEXA REPRESSOR-RELATED"/>
    <property type="match status" value="1"/>
</dbReference>
<dbReference type="Pfam" id="PF00717">
    <property type="entry name" value="Peptidase_S24"/>
    <property type="match status" value="1"/>
</dbReference>
<evidence type="ECO:0000313" key="3">
    <source>
        <dbReference type="Proteomes" id="UP000199158"/>
    </source>
</evidence>
<sequence length="206" mass="23086">MITINRIRQLRLSQNMKQIDLCKRIGVTQGALSGWENEKFEPDISSLKKMSEIFSVSVDYILGIDNDPEPVIQIKKGIKIPVLGRVQAGIPVEAVEDIIDYEEIPQEMARNGEYFALEVRGDSMLPKFTEGDVVIVRKQCDVESGDIAIVRVNGDDATMKKLVKHSNGISLVPLNPSFEPMFYTNEEVHSLPIDVAGRVVELRAKF</sequence>
<dbReference type="InterPro" id="IPR010982">
    <property type="entry name" value="Lambda_DNA-bd_dom_sf"/>
</dbReference>
<dbReference type="InterPro" id="IPR036286">
    <property type="entry name" value="LexA/Signal_pep-like_sf"/>
</dbReference>
<organism evidence="2 3">
    <name type="scientific">Hydrogenoanaerobacterium saccharovorans</name>
    <dbReference type="NCBI Taxonomy" id="474960"/>
    <lineage>
        <taxon>Bacteria</taxon>
        <taxon>Bacillati</taxon>
        <taxon>Bacillota</taxon>
        <taxon>Clostridia</taxon>
        <taxon>Eubacteriales</taxon>
        <taxon>Oscillospiraceae</taxon>
        <taxon>Hydrogenoanaerobacterium</taxon>
    </lineage>
</organism>
<proteinExistence type="predicted"/>
<dbReference type="CDD" id="cd06529">
    <property type="entry name" value="S24_LexA-like"/>
    <property type="match status" value="1"/>
</dbReference>
<dbReference type="CDD" id="cd00093">
    <property type="entry name" value="HTH_XRE"/>
    <property type="match status" value="1"/>
</dbReference>
<dbReference type="AlphaFoldDB" id="A0A1H7YH12"/>